<dbReference type="AlphaFoldDB" id="F0SG34"/>
<dbReference type="STRING" id="756272.Plabr_0696"/>
<dbReference type="InterPro" id="IPR056639">
    <property type="entry name" value="DUF7737"/>
</dbReference>
<dbReference type="KEGG" id="pbs:Plabr_0696"/>
<feature type="domain" description="DUF7737" evidence="2">
    <location>
        <begin position="990"/>
        <end position="1093"/>
    </location>
</feature>
<reference evidence="4" key="1">
    <citation type="submission" date="2011-02" db="EMBL/GenBank/DDBJ databases">
        <title>The complete genome of Planctomyces brasiliensis DSM 5305.</title>
        <authorList>
            <person name="Lucas S."/>
            <person name="Copeland A."/>
            <person name="Lapidus A."/>
            <person name="Bruce D."/>
            <person name="Goodwin L."/>
            <person name="Pitluck S."/>
            <person name="Kyrpides N."/>
            <person name="Mavromatis K."/>
            <person name="Pagani I."/>
            <person name="Ivanova N."/>
            <person name="Ovchinnikova G."/>
            <person name="Lu M."/>
            <person name="Detter J.C."/>
            <person name="Han C."/>
            <person name="Land M."/>
            <person name="Hauser L."/>
            <person name="Markowitz V."/>
            <person name="Cheng J.-F."/>
            <person name="Hugenholtz P."/>
            <person name="Woyke T."/>
            <person name="Wu D."/>
            <person name="Tindall B."/>
            <person name="Pomrenke H.G."/>
            <person name="Brambilla E."/>
            <person name="Klenk H.-P."/>
            <person name="Eisen J.A."/>
        </authorList>
    </citation>
    <scope>NUCLEOTIDE SEQUENCE [LARGE SCALE GENOMIC DNA]</scope>
    <source>
        <strain evidence="4">ATCC 49424 / DSM 5305 / JCM 21570 / IAM 15109 / NBRC 103401 / IFAM 1448</strain>
    </source>
</reference>
<dbReference type="Pfam" id="PF24879">
    <property type="entry name" value="DUF7737"/>
    <property type="match status" value="1"/>
</dbReference>
<dbReference type="Proteomes" id="UP000006860">
    <property type="component" value="Chromosome"/>
</dbReference>
<evidence type="ECO:0000259" key="1">
    <source>
        <dbReference type="Pfam" id="PF13569"/>
    </source>
</evidence>
<evidence type="ECO:0000313" key="3">
    <source>
        <dbReference type="EMBL" id="ADY58323.1"/>
    </source>
</evidence>
<keyword evidence="4" id="KW-1185">Reference proteome</keyword>
<dbReference type="Pfam" id="PF13569">
    <property type="entry name" value="DUF4132"/>
    <property type="match status" value="1"/>
</dbReference>
<evidence type="ECO:0000259" key="2">
    <source>
        <dbReference type="Pfam" id="PF24879"/>
    </source>
</evidence>
<dbReference type="eggNOG" id="COG1413">
    <property type="taxonomic scope" value="Bacteria"/>
</dbReference>
<dbReference type="InterPro" id="IPR025406">
    <property type="entry name" value="DUF4132"/>
</dbReference>
<feature type="domain" description="DUF4132" evidence="1">
    <location>
        <begin position="667"/>
        <end position="842"/>
    </location>
</feature>
<proteinExistence type="predicted"/>
<gene>
    <name evidence="3" type="ordered locus">Plabr_0696</name>
</gene>
<evidence type="ECO:0000313" key="4">
    <source>
        <dbReference type="Proteomes" id="UP000006860"/>
    </source>
</evidence>
<accession>F0SG34</accession>
<sequence length="1096" mass="123792">MAESKELSFEFTYSEDDPLAAEHAAVAAWVEEAYAAIGPHVYLYNLKPGDLPTGQRLLEGDAEQSRRYVMAAIAQSRYWNECDRRCWSEIENTNFEQSNCALDSNFDFNTPRTLAEKVARALMKRRLPFQRQDLKAIFDWCNEFRLINSYYLPCALIVKALQRFAETEPITDELKKSCDRFVSVLRRSNENKVKRLATDVEQLCGVDTETPAEAILPPPEPAPVGDPAVLVALKQEFGLADAEAEEIATTLIGPDEFPLRENSPLAAEHVLLNGLLDEELNRHYEDELRIPECDDLEAMARLIMAGAERHVHAMLAPQPDPNDWDTWAIRWAPRTLMRELLKRPWQATREGFFDLLLYHSIYPESRQRHVLPLLDSLEPQLPEDPLSEGERYVFSLYRETRVAGPLLGIASPEVARLTRLIGDGQMFCIVPGEVWSDAVNNEVTAMSAAEQQAWNALFAHMLKATSARPSSKWLKTAESLVQEVGPETVHKKLEVWLPLVLQGRSTRPAGLKEARRLVDNMDDENATCLRGLLWLIPTLDKGNDLIRLVSAVAMSGYKKIPGIGPRAVKVGNAAVYSLSQIATEDAVGQLAMLKVRVKFKTAQKEIEKAFQATAEALGFSRDEIEEMGVPSYGLEDVGRHEETVGDYRAELLVAGSSAKLVWSDAKGKTLKSVPAKVRKEHKEELKDLQLALKDIQGMLPAQRDRIDSMFLLQKSWPMADWRERYLDHPLMGTITSRLIWCIDGTPAVFIDGQPNDVKGTPLEVSPTAEIKLWHPVGREVEEITVWRKRLEELQITQPFKQAHREVYLLTDAERNTGTYSNRFAAHVIRQHQFNALRAARSWDYRLRLMVDDEYPPPTRELPEWGLRAEYWVEPIGDDFGVDTNESGVYYRLATDQVRFYRTEAAINNTHATGGGYSSDAAGPGTENVNEPLPLEQIPPLVFSEVMRDVDLFVGVASVGNDPTWQDGGPEGRYREYWNNYSFGELSGTATTRKEVLSRLVPRLKIARQCSFSDRFLIVEGEIRTYKIHLGSGNILMEPNDQYLCIVPDSGRAKKQDELFLPFEGDKMLSIILSKAFLLADDKKIKDPTITSQIALK</sequence>
<dbReference type="EMBL" id="CP002546">
    <property type="protein sequence ID" value="ADY58323.1"/>
    <property type="molecule type" value="Genomic_DNA"/>
</dbReference>
<protein>
    <submittedName>
        <fullName evidence="3">Uncharacterized protein</fullName>
    </submittedName>
</protein>
<dbReference type="HOGENOM" id="CLU_009738_0_0_0"/>
<dbReference type="RefSeq" id="WP_013627065.1">
    <property type="nucleotide sequence ID" value="NC_015174.1"/>
</dbReference>
<organism evidence="3 4">
    <name type="scientific">Rubinisphaera brasiliensis (strain ATCC 49424 / DSM 5305 / JCM 21570 / IAM 15109 / NBRC 103401 / IFAM 1448)</name>
    <name type="common">Planctomyces brasiliensis</name>
    <dbReference type="NCBI Taxonomy" id="756272"/>
    <lineage>
        <taxon>Bacteria</taxon>
        <taxon>Pseudomonadati</taxon>
        <taxon>Planctomycetota</taxon>
        <taxon>Planctomycetia</taxon>
        <taxon>Planctomycetales</taxon>
        <taxon>Planctomycetaceae</taxon>
        <taxon>Rubinisphaera</taxon>
    </lineage>
</organism>
<name>F0SG34_RUBBR</name>